<feature type="transmembrane region" description="Helical" evidence="1">
    <location>
        <begin position="186"/>
        <end position="206"/>
    </location>
</feature>
<dbReference type="InterPro" id="IPR042353">
    <property type="entry name" value="GPR160"/>
</dbReference>
<dbReference type="Gene3D" id="1.20.1070.10">
    <property type="entry name" value="Rhodopsin 7-helix transmembrane proteins"/>
    <property type="match status" value="1"/>
</dbReference>
<keyword evidence="1" id="KW-0812">Transmembrane</keyword>
<keyword evidence="3" id="KW-0675">Receptor</keyword>
<organism evidence="2 3">
    <name type="scientific">Austrofundulus limnaeus</name>
    <name type="common">Annual killifish</name>
    <dbReference type="NCBI Taxonomy" id="52670"/>
    <lineage>
        <taxon>Eukaryota</taxon>
        <taxon>Metazoa</taxon>
        <taxon>Chordata</taxon>
        <taxon>Craniata</taxon>
        <taxon>Vertebrata</taxon>
        <taxon>Euteleostomi</taxon>
        <taxon>Actinopterygii</taxon>
        <taxon>Neopterygii</taxon>
        <taxon>Teleostei</taxon>
        <taxon>Neoteleostei</taxon>
        <taxon>Acanthomorphata</taxon>
        <taxon>Ovalentaria</taxon>
        <taxon>Atherinomorphae</taxon>
        <taxon>Cyprinodontiformes</taxon>
        <taxon>Rivulidae</taxon>
        <taxon>Austrofundulus</taxon>
    </lineage>
</organism>
<dbReference type="KEGG" id="alim:106537342"/>
<feature type="transmembrane region" description="Helical" evidence="1">
    <location>
        <begin position="63"/>
        <end position="89"/>
    </location>
</feature>
<dbReference type="GO" id="GO:0043235">
    <property type="term" value="C:receptor complex"/>
    <property type="evidence" value="ECO:0007669"/>
    <property type="project" value="TreeGrafter"/>
</dbReference>
<dbReference type="AlphaFoldDB" id="A0A2I4DD66"/>
<dbReference type="RefSeq" id="XP_013890178.1">
    <property type="nucleotide sequence ID" value="XM_014034724.1"/>
</dbReference>
<keyword evidence="1" id="KW-0472">Membrane</keyword>
<keyword evidence="2" id="KW-1185">Reference proteome</keyword>
<feature type="transmembrane region" description="Helical" evidence="1">
    <location>
        <begin position="299"/>
        <end position="318"/>
    </location>
</feature>
<feature type="transmembrane region" description="Helical" evidence="1">
    <location>
        <begin position="143"/>
        <end position="162"/>
    </location>
</feature>
<sequence length="369" mass="41609">MLPELFPFLENSQTVKMMAVLEQWNTASGHHTNNNEKYFWILLFKFGLDAAVFYACCPKRFTFFLSVCSTSIVLADFLLTVFMGIVWFLGAEGSFSSACFLLGKASATYGVLPLPVMFLGFLDYCLHDTCLGNTSDLCKLLKNVILTVLVWVAALGYAFGVFHSEPVQLDYTTGIKVLVCKVEESMSITAVILGLFSVTFVTMLPFCSRIPQWVKEADKIYAAQEEQEKITSDLFLSSTWTLKHETKSEEEKHPKRSVGSPPPLWFSLMLGFLLFWMPYLVVTVSCLLCGFAVPAYISVNLLWLECTNSFLVGMIFWVKSKIRGPYIHLPENVCSWQIYWHLSKGTTELDVPIAVLNPSQTNKNALLYV</sequence>
<gene>
    <name evidence="3" type="primary">si:dkeyp-100a1.6</name>
</gene>
<dbReference type="PANTHER" id="PTHR15573">
    <property type="entry name" value="G-PROTEIN COUPLED RECEPTOR 160-RELATED"/>
    <property type="match status" value="1"/>
</dbReference>
<dbReference type="GO" id="GO:0005886">
    <property type="term" value="C:plasma membrane"/>
    <property type="evidence" value="ECO:0007669"/>
    <property type="project" value="TreeGrafter"/>
</dbReference>
<feature type="transmembrane region" description="Helical" evidence="1">
    <location>
        <begin position="264"/>
        <end position="293"/>
    </location>
</feature>
<dbReference type="InParanoid" id="A0A2I4DD66"/>
<dbReference type="OrthoDB" id="8538408at2759"/>
<feature type="transmembrane region" description="Helical" evidence="1">
    <location>
        <begin position="38"/>
        <end position="56"/>
    </location>
</feature>
<keyword evidence="1" id="KW-1133">Transmembrane helix</keyword>
<dbReference type="Proteomes" id="UP000192220">
    <property type="component" value="Unplaced"/>
</dbReference>
<accession>A0A2I4DD66</accession>
<proteinExistence type="predicted"/>
<dbReference type="PANTHER" id="PTHR15573:SF0">
    <property type="entry name" value="G-PROTEIN COUPLED RECEPTOR 160-RELATED"/>
    <property type="match status" value="1"/>
</dbReference>
<evidence type="ECO:0000256" key="1">
    <source>
        <dbReference type="SAM" id="Phobius"/>
    </source>
</evidence>
<protein>
    <submittedName>
        <fullName evidence="3">Probable G-protein coupled receptor 160</fullName>
    </submittedName>
</protein>
<feature type="transmembrane region" description="Helical" evidence="1">
    <location>
        <begin position="95"/>
        <end position="122"/>
    </location>
</feature>
<evidence type="ECO:0000313" key="2">
    <source>
        <dbReference type="Proteomes" id="UP000192220"/>
    </source>
</evidence>
<reference evidence="3" key="1">
    <citation type="submission" date="2025-08" db="UniProtKB">
        <authorList>
            <consortium name="RefSeq"/>
        </authorList>
    </citation>
    <scope>IDENTIFICATION</scope>
    <source>
        <strain evidence="3">Quisiro</strain>
        <tissue evidence="3">Liver</tissue>
    </source>
</reference>
<name>A0A2I4DD66_AUSLI</name>
<evidence type="ECO:0000313" key="3">
    <source>
        <dbReference type="RefSeq" id="XP_013890178.1"/>
    </source>
</evidence>